<evidence type="ECO:0000256" key="1">
    <source>
        <dbReference type="SAM" id="SignalP"/>
    </source>
</evidence>
<protein>
    <submittedName>
        <fullName evidence="3">Endo alpha-1,4 polygalactosaminidase</fullName>
    </submittedName>
</protein>
<comment type="caution">
    <text evidence="3">The sequence shown here is derived from an EMBL/GenBank/DDBJ whole genome shotgun (WGS) entry which is preliminary data.</text>
</comment>
<keyword evidence="1" id="KW-0732">Signal</keyword>
<organism evidence="3 4">
    <name type="scientific">Actinospica acidithermotolerans</name>
    <dbReference type="NCBI Taxonomy" id="2828514"/>
    <lineage>
        <taxon>Bacteria</taxon>
        <taxon>Bacillati</taxon>
        <taxon>Actinomycetota</taxon>
        <taxon>Actinomycetes</taxon>
        <taxon>Catenulisporales</taxon>
        <taxon>Actinospicaceae</taxon>
        <taxon>Actinospica</taxon>
    </lineage>
</organism>
<feature type="signal peptide" evidence="1">
    <location>
        <begin position="1"/>
        <end position="22"/>
    </location>
</feature>
<dbReference type="InterPro" id="IPR004352">
    <property type="entry name" value="GH114_TIM-barrel"/>
</dbReference>
<proteinExistence type="predicted"/>
<feature type="domain" description="Glycoside-hydrolase family GH114 TIM-barrel" evidence="2">
    <location>
        <begin position="43"/>
        <end position="273"/>
    </location>
</feature>
<dbReference type="Pfam" id="PF03537">
    <property type="entry name" value="Glyco_hydro_114"/>
    <property type="match status" value="1"/>
</dbReference>
<dbReference type="InterPro" id="IPR017853">
    <property type="entry name" value="GH"/>
</dbReference>
<dbReference type="EMBL" id="JAGSOH010000027">
    <property type="protein sequence ID" value="MBR7827049.1"/>
    <property type="molecule type" value="Genomic_DNA"/>
</dbReference>
<evidence type="ECO:0000313" key="3">
    <source>
        <dbReference type="EMBL" id="MBR7827049.1"/>
    </source>
</evidence>
<feature type="chain" id="PRO_5038118926" evidence="1">
    <location>
        <begin position="23"/>
        <end position="279"/>
    </location>
</feature>
<dbReference type="AlphaFoldDB" id="A0A941EDI4"/>
<dbReference type="SUPFAM" id="SSF51445">
    <property type="entry name" value="(Trans)glycosidases"/>
    <property type="match status" value="1"/>
</dbReference>
<name>A0A941EDI4_9ACTN</name>
<evidence type="ECO:0000313" key="4">
    <source>
        <dbReference type="Proteomes" id="UP000676325"/>
    </source>
</evidence>
<dbReference type="PANTHER" id="PTHR35273:SF2">
    <property type="entry name" value="ALPHA-GALACTOSIDASE"/>
    <property type="match status" value="1"/>
</dbReference>
<reference evidence="3" key="1">
    <citation type="submission" date="2021-04" db="EMBL/GenBank/DDBJ databases">
        <title>Genome based classification of Actinospica acidithermotolerans sp. nov., an actinobacterium isolated from an Indonesian hot spring.</title>
        <authorList>
            <person name="Kusuma A.B."/>
            <person name="Putra K.E."/>
            <person name="Nafisah S."/>
            <person name="Loh J."/>
            <person name="Nouioui I."/>
            <person name="Goodfellow M."/>
        </authorList>
    </citation>
    <scope>NUCLEOTIDE SEQUENCE</scope>
    <source>
        <strain evidence="3">MGRD01-02</strain>
    </source>
</reference>
<sequence>MLAGAGVLAVSGAVLIAPAASAAPAPPKPVACSACWHPAVRTSWDWVLSKVPSAPYRSVKMYDVDGFDNTAADVAKLHAAGIKAVCYISAGTYENWRPDASQFPAALLGKSNGWAGEKWLDIRNVQKSGSVLRKIMDTRLDMCHTKGFDMVELDNVDGYSNTTGFPLTANDQIYFNATLADDAHVRGLSVLQKNDDAQIPQLVSYFDGALNEQCNQYEECTTAQNGDYGYDQYVAAGKPVFQAEYYLATAKFCAADNKNDFNGVRFDINLDDKTYQACR</sequence>
<gene>
    <name evidence="3" type="ORF">KDK95_12095</name>
</gene>
<accession>A0A941EDI4</accession>
<dbReference type="PANTHER" id="PTHR35273">
    <property type="entry name" value="ALPHA-1,4 POLYGALACTOSAMINIDASE, PUTATIVE (AFU_ORTHOLOGUE AFUA_3G07890)-RELATED"/>
    <property type="match status" value="1"/>
</dbReference>
<evidence type="ECO:0000259" key="2">
    <source>
        <dbReference type="Pfam" id="PF03537"/>
    </source>
</evidence>
<dbReference type="InterPro" id="IPR013785">
    <property type="entry name" value="Aldolase_TIM"/>
</dbReference>
<dbReference type="Proteomes" id="UP000676325">
    <property type="component" value="Unassembled WGS sequence"/>
</dbReference>
<keyword evidence="4" id="KW-1185">Reference proteome</keyword>
<dbReference type="Gene3D" id="3.20.20.70">
    <property type="entry name" value="Aldolase class I"/>
    <property type="match status" value="1"/>
</dbReference>